<feature type="transmembrane region" description="Helical" evidence="1">
    <location>
        <begin position="21"/>
        <end position="42"/>
    </location>
</feature>
<gene>
    <name evidence="3" type="ORF">F6S87_05045</name>
</gene>
<organism evidence="3 4">
    <name type="scientific">Bifidobacterium choloepi</name>
    <dbReference type="NCBI Taxonomy" id="2614131"/>
    <lineage>
        <taxon>Bacteria</taxon>
        <taxon>Bacillati</taxon>
        <taxon>Actinomycetota</taxon>
        <taxon>Actinomycetes</taxon>
        <taxon>Bifidobacteriales</taxon>
        <taxon>Bifidobacteriaceae</taxon>
        <taxon>Bifidobacterium</taxon>
    </lineage>
</organism>
<reference evidence="3 4" key="1">
    <citation type="submission" date="2019-09" db="EMBL/GenBank/DDBJ databases">
        <title>Phylogenetic characterization of a novel taxon of the genus Bifidobacterium: Bifidobacterium choloepi sp. nov.</title>
        <authorList>
            <person name="Modesto M."/>
            <person name="Satti M."/>
        </authorList>
    </citation>
    <scope>NUCLEOTIDE SEQUENCE [LARGE SCALE GENOMIC DNA]</scope>
    <source>
        <strain evidence="3 4">BRDM6</strain>
    </source>
</reference>
<accession>A0A6I5N2T2</accession>
<evidence type="ECO:0000313" key="4">
    <source>
        <dbReference type="Proteomes" id="UP000469292"/>
    </source>
</evidence>
<feature type="domain" description="LytR/CpsA/Psr regulator C-terminal" evidence="2">
    <location>
        <begin position="83"/>
        <end position="167"/>
    </location>
</feature>
<dbReference type="Pfam" id="PF13399">
    <property type="entry name" value="LytR_C"/>
    <property type="match status" value="1"/>
</dbReference>
<dbReference type="Gene3D" id="3.30.70.2390">
    <property type="match status" value="1"/>
</dbReference>
<name>A0A6I5N2T2_9BIFI</name>
<protein>
    <submittedName>
        <fullName evidence="3">LytR family transcriptional regulator</fullName>
    </submittedName>
</protein>
<evidence type="ECO:0000313" key="3">
    <source>
        <dbReference type="EMBL" id="NEG69969.1"/>
    </source>
</evidence>
<proteinExistence type="predicted"/>
<keyword evidence="1" id="KW-0472">Membrane</keyword>
<dbReference type="EMBL" id="VYSG01000001">
    <property type="protein sequence ID" value="NEG69969.1"/>
    <property type="molecule type" value="Genomic_DNA"/>
</dbReference>
<evidence type="ECO:0000256" key="1">
    <source>
        <dbReference type="SAM" id="Phobius"/>
    </source>
</evidence>
<dbReference type="AlphaFoldDB" id="A0A6I5N2T2"/>
<keyword evidence="1" id="KW-0812">Transmembrane</keyword>
<evidence type="ECO:0000259" key="2">
    <source>
        <dbReference type="Pfam" id="PF13399"/>
    </source>
</evidence>
<dbReference type="InterPro" id="IPR027381">
    <property type="entry name" value="LytR/CpsA/Psr_C"/>
</dbReference>
<keyword evidence="4" id="KW-1185">Reference proteome</keyword>
<comment type="caution">
    <text evidence="3">The sequence shown here is derived from an EMBL/GenBank/DDBJ whole genome shotgun (WGS) entry which is preliminary data.</text>
</comment>
<dbReference type="Proteomes" id="UP000469292">
    <property type="component" value="Unassembled WGS sequence"/>
</dbReference>
<sequence length="207" mass="22338">MSESTDGREARKQYMRHRQTMVFTTIGAVLVVAMIVSLLFFFHVGGLGKVETAADEPNFGYPAPCVQTEGSDSQVTYLANNAVTVRVLNGTSSTGFAQAVGSALENREFVLQGVDNYSSSDVERTIIRFGKNAIPEAYTLVSNFSDAYLQMDDRTDKLVDVILGASFNNLVDTDDVPKTGSVIPNIEGCVAADQLTDVPKADEHTAV</sequence>
<dbReference type="RefSeq" id="WP_163227466.1">
    <property type="nucleotide sequence ID" value="NZ_VYSG01000001.1"/>
</dbReference>
<keyword evidence="1" id="KW-1133">Transmembrane helix</keyword>